<keyword evidence="1" id="KW-0540">Nuclease</keyword>
<dbReference type="PROSITE" id="PS51217">
    <property type="entry name" value="UVRD_HELICASE_CTER"/>
    <property type="match status" value="1"/>
</dbReference>
<keyword evidence="10" id="KW-0413">Isomerase</keyword>
<feature type="domain" description="UvrD-like helicase ATP-binding" evidence="15">
    <location>
        <begin position="10"/>
        <end position="531"/>
    </location>
</feature>
<name>A0ABV0I7B0_9LACO</name>
<evidence type="ECO:0000256" key="5">
    <source>
        <dbReference type="ARBA" id="ARBA00022806"/>
    </source>
</evidence>
<evidence type="ECO:0000313" key="18">
    <source>
        <dbReference type="Proteomes" id="UP001456307"/>
    </source>
</evidence>
<proteinExistence type="predicted"/>
<organism evidence="17 18">
    <name type="scientific">Limosilactobacillus allomucosae</name>
    <dbReference type="NCBI Taxonomy" id="3142938"/>
    <lineage>
        <taxon>Bacteria</taxon>
        <taxon>Bacillati</taxon>
        <taxon>Bacillota</taxon>
        <taxon>Bacilli</taxon>
        <taxon>Lactobacillales</taxon>
        <taxon>Lactobacillaceae</taxon>
        <taxon>Limosilactobacillus</taxon>
    </lineage>
</organism>
<reference evidence="17 18" key="1">
    <citation type="submission" date="2024-04" db="EMBL/GenBank/DDBJ databases">
        <title>Limosilactobacillus allomucosae sp. nov., a novel species isolated from wild boar faecal samples as potential probiotics for domestic pigs.</title>
        <authorList>
            <person name="Chen B."/>
        </authorList>
    </citation>
    <scope>NUCLEOTIDE SEQUENCE [LARGE SCALE GENOMIC DNA]</scope>
    <source>
        <strain evidence="17 18">WILCCON 0055</strain>
    </source>
</reference>
<dbReference type="Gene3D" id="3.90.320.10">
    <property type="match status" value="1"/>
</dbReference>
<evidence type="ECO:0000256" key="11">
    <source>
        <dbReference type="ARBA" id="ARBA00034617"/>
    </source>
</evidence>
<dbReference type="InterPro" id="IPR014017">
    <property type="entry name" value="DNA_helicase_UvrD-like_C"/>
</dbReference>
<comment type="catalytic activity">
    <reaction evidence="13">
        <text>ATP + H2O = ADP + phosphate + H(+)</text>
        <dbReference type="Rhea" id="RHEA:13065"/>
        <dbReference type="ChEBI" id="CHEBI:15377"/>
        <dbReference type="ChEBI" id="CHEBI:15378"/>
        <dbReference type="ChEBI" id="CHEBI:30616"/>
        <dbReference type="ChEBI" id="CHEBI:43474"/>
        <dbReference type="ChEBI" id="CHEBI:456216"/>
        <dbReference type="EC" id="5.6.2.4"/>
    </reaction>
</comment>
<evidence type="ECO:0000259" key="15">
    <source>
        <dbReference type="PROSITE" id="PS51198"/>
    </source>
</evidence>
<dbReference type="InterPro" id="IPR011604">
    <property type="entry name" value="PDDEXK-like_dom_sf"/>
</dbReference>
<evidence type="ECO:0000313" key="17">
    <source>
        <dbReference type="EMBL" id="MEO5287043.1"/>
    </source>
</evidence>
<gene>
    <name evidence="17" type="ORF">AAVZ08_10775</name>
</gene>
<keyword evidence="18" id="KW-1185">Reference proteome</keyword>
<dbReference type="InterPro" id="IPR014016">
    <property type="entry name" value="UvrD-like_ATP-bd"/>
</dbReference>
<keyword evidence="3" id="KW-0227">DNA damage</keyword>
<evidence type="ECO:0000256" key="10">
    <source>
        <dbReference type="ARBA" id="ARBA00023235"/>
    </source>
</evidence>
<dbReference type="InterPro" id="IPR000212">
    <property type="entry name" value="DNA_helicase_UvrD/REP"/>
</dbReference>
<comment type="catalytic activity">
    <reaction evidence="11">
        <text>Couples ATP hydrolysis with the unwinding of duplex DNA by translocating in the 3'-5' direction.</text>
        <dbReference type="EC" id="5.6.2.4"/>
    </reaction>
</comment>
<evidence type="ECO:0000256" key="13">
    <source>
        <dbReference type="ARBA" id="ARBA00048988"/>
    </source>
</evidence>
<dbReference type="Proteomes" id="UP001456307">
    <property type="component" value="Unassembled WGS sequence"/>
</dbReference>
<dbReference type="Gene3D" id="3.40.50.300">
    <property type="entry name" value="P-loop containing nucleotide triphosphate hydrolases"/>
    <property type="match status" value="4"/>
</dbReference>
<evidence type="ECO:0000256" key="6">
    <source>
        <dbReference type="ARBA" id="ARBA00022839"/>
    </source>
</evidence>
<keyword evidence="2 14" id="KW-0547">Nucleotide-binding</keyword>
<keyword evidence="9" id="KW-0234">DNA repair</keyword>
<evidence type="ECO:0000259" key="16">
    <source>
        <dbReference type="PROSITE" id="PS51217"/>
    </source>
</evidence>
<dbReference type="PANTHER" id="PTHR11070">
    <property type="entry name" value="UVRD / RECB / PCRA DNA HELICASE FAMILY MEMBER"/>
    <property type="match status" value="1"/>
</dbReference>
<evidence type="ECO:0000256" key="3">
    <source>
        <dbReference type="ARBA" id="ARBA00022763"/>
    </source>
</evidence>
<evidence type="ECO:0000256" key="14">
    <source>
        <dbReference type="PROSITE-ProRule" id="PRU00560"/>
    </source>
</evidence>
<dbReference type="Pfam" id="PF13361">
    <property type="entry name" value="UvrD_C"/>
    <property type="match status" value="1"/>
</dbReference>
<dbReference type="EC" id="5.6.2.4" evidence="12"/>
<dbReference type="EMBL" id="JBCNVT010000002">
    <property type="protein sequence ID" value="MEO5287043.1"/>
    <property type="molecule type" value="Genomic_DNA"/>
</dbReference>
<evidence type="ECO:0000256" key="7">
    <source>
        <dbReference type="ARBA" id="ARBA00022840"/>
    </source>
</evidence>
<dbReference type="InterPro" id="IPR011335">
    <property type="entry name" value="Restrct_endonuc-II-like"/>
</dbReference>
<dbReference type="PANTHER" id="PTHR11070:SF48">
    <property type="entry name" value="ATP-DEPENDENT HELICASE_NUCLEASE SUBUNIT A"/>
    <property type="match status" value="1"/>
</dbReference>
<evidence type="ECO:0000256" key="8">
    <source>
        <dbReference type="ARBA" id="ARBA00023125"/>
    </source>
</evidence>
<keyword evidence="4 14" id="KW-0378">Hydrolase</keyword>
<feature type="domain" description="UvrD-like helicase C-terminal" evidence="16">
    <location>
        <begin position="532"/>
        <end position="870"/>
    </location>
</feature>
<feature type="binding site" evidence="14">
    <location>
        <begin position="31"/>
        <end position="38"/>
    </location>
    <ligand>
        <name>ATP</name>
        <dbReference type="ChEBI" id="CHEBI:30616"/>
    </ligand>
</feature>
<evidence type="ECO:0000256" key="9">
    <source>
        <dbReference type="ARBA" id="ARBA00023204"/>
    </source>
</evidence>
<evidence type="ECO:0000256" key="12">
    <source>
        <dbReference type="ARBA" id="ARBA00034808"/>
    </source>
</evidence>
<protein>
    <recommendedName>
        <fullName evidence="12">DNA 3'-5' helicase</fullName>
        <ecNumber evidence="12">5.6.2.4</ecNumber>
    </recommendedName>
</protein>
<accession>A0ABV0I7B0</accession>
<evidence type="ECO:0000256" key="1">
    <source>
        <dbReference type="ARBA" id="ARBA00022722"/>
    </source>
</evidence>
<dbReference type="Pfam" id="PF00580">
    <property type="entry name" value="UvrD-helicase"/>
    <property type="match status" value="1"/>
</dbReference>
<sequence>MAKMILNKEQRNAVNSGFHTNDNKHHILVSAAAGSGKTTLLTERVMRLIKDGVDIDRLLIVTFTEDAATHMRDKIEERLIEELKDDDGNEHLRDQLAKIDSADITTINAFTNKIVRDYYYCFDNVDPLFNIQPSDSLADDRMRNRVWKQTIQSWEADLDEYTPADNPKRILLESLTSNYKDDSLKEAIFDLYDFLSSLDVPEAWVKEKVQNSWNAWALLKPFAKKYLSDMEKVDSDAFLKKIDDINNYYDQNDIDDIDDSKFKDVRFNERYIGEYIQRQIKLAKLIIENNKAELSNAYNEYLNYVNDNNLSNSILSYGKVKADTTKRFYGFPNIPNEDGSIPEKGEFDAEFNKFKAQYTEIKGIATFSKPNSSKQLNFSMIINNINVEGSVLINQEFLGLYKAFKDNYEAEKAKYNVKGYSDLERDVQWLLANNDTVKKELQTKYQEVIIDEYQDTNSLQDSFLMTIAEKNWDSLNDEVGTEGYSFMVGDVKQSIYEFRHADPTVFMKKEREFKKDEDKAVITLPTNYRSREEIIDQVNNVFEQVMAGNDENQLQYGEDEKLRYGHEYDDYKNQPNILEPFKFKKVIDSEDKAVDEARLLTHDIKELIDNHKLVYDRGQKEVRPIRYSDIAVLSRSMTHIDDYLKSLKDNDIPYVVKRDDGFFKRHEIEVAMAWLRALNDSRDNVDMVAILRSPVYGVNEQELAFMKVLQDNQGGKSGRFSANWSINLILNDKSSETGDKSPVEIAEEFSNDEDFYDDLKVKLEKFRADLNYLNSLVSFKKPSELYGELLKRTHLVDYYLTTPHGEEKRLNLLGLGNYIKDLEESGISNLNELINAIDTADDNTINKVTQIIPKNSQNNITISTIHGSKGLEYPVVFLVNTDQEFNFSNSDSIRKNKDYGLAISSYQLDSKSQPDIPIYEKVENATTILKSINDKETREEEKRMLYVAMTRAEQSLEIIAAEKPKKENSNNKKKKLPKTYLEWLENVPEIKIEEVSVEELDKLAQSDETDVQKRSSQSDDVKIVEEKQVEYDDTASEINATSRITDKGFKNMMIKQLDYHVESIEKLANAMPLSDSSQDEEVNIDARDLGTDVHLIFERLNLAEPISKQTVQDEVQKLMDQGLISSELAKVINDEFIDGIVGLYKTKLGQEILKSSSVEREKPFTAMIQAKFLMDNDELADDDLVIVHGKIDGLFYDEQRDGWIIFDYKTDKNLDEDKVKKERYPAQLVLYKRAFEQATNKKVVGLYLYGIRNQQVFKISEGDQPEETGFEFKKYSARNNERYTAVSNNPKYKQVLDEYMEYEAMLSPESSGKSKSYRNFMVKIILIYEDYYHELPSDLLSLSFIKKMAALKNLPGFAEFNQDENRFYQAAINQFIIFAKNKYNDELSRLLK</sequence>
<dbReference type="RefSeq" id="WP_347954028.1">
    <property type="nucleotide sequence ID" value="NZ_JBCNVR010000002.1"/>
</dbReference>
<keyword evidence="5 14" id="KW-0347">Helicase</keyword>
<dbReference type="Pfam" id="PF12705">
    <property type="entry name" value="PDDEXK_1"/>
    <property type="match status" value="1"/>
</dbReference>
<dbReference type="PROSITE" id="PS51198">
    <property type="entry name" value="UVRD_HELICASE_ATP_BIND"/>
    <property type="match status" value="1"/>
</dbReference>
<dbReference type="SUPFAM" id="SSF52980">
    <property type="entry name" value="Restriction endonuclease-like"/>
    <property type="match status" value="1"/>
</dbReference>
<dbReference type="SUPFAM" id="SSF52540">
    <property type="entry name" value="P-loop containing nucleoside triphosphate hydrolases"/>
    <property type="match status" value="1"/>
</dbReference>
<dbReference type="InterPro" id="IPR038726">
    <property type="entry name" value="PDDEXK_AddAB-type"/>
</dbReference>
<evidence type="ECO:0000256" key="2">
    <source>
        <dbReference type="ARBA" id="ARBA00022741"/>
    </source>
</evidence>
<comment type="caution">
    <text evidence="17">The sequence shown here is derived from an EMBL/GenBank/DDBJ whole genome shotgun (WGS) entry which is preliminary data.</text>
</comment>
<evidence type="ECO:0000256" key="4">
    <source>
        <dbReference type="ARBA" id="ARBA00022801"/>
    </source>
</evidence>
<dbReference type="InterPro" id="IPR027417">
    <property type="entry name" value="P-loop_NTPase"/>
</dbReference>
<keyword evidence="6" id="KW-0269">Exonuclease</keyword>
<keyword evidence="7 14" id="KW-0067">ATP-binding</keyword>
<keyword evidence="8" id="KW-0238">DNA-binding</keyword>